<organism evidence="2 3">
    <name type="scientific">Chitinophaga sancti</name>
    <dbReference type="NCBI Taxonomy" id="1004"/>
    <lineage>
        <taxon>Bacteria</taxon>
        <taxon>Pseudomonadati</taxon>
        <taxon>Bacteroidota</taxon>
        <taxon>Chitinophagia</taxon>
        <taxon>Chitinophagales</taxon>
        <taxon>Chitinophagaceae</taxon>
        <taxon>Chitinophaga</taxon>
    </lineage>
</organism>
<evidence type="ECO:0000313" key="2">
    <source>
        <dbReference type="EMBL" id="SFW89277.1"/>
    </source>
</evidence>
<dbReference type="RefSeq" id="WP_072366259.1">
    <property type="nucleotide sequence ID" value="NZ_CP139972.1"/>
</dbReference>
<keyword evidence="1" id="KW-0732">Signal</keyword>
<dbReference type="Pfam" id="PF13620">
    <property type="entry name" value="CarboxypepD_reg"/>
    <property type="match status" value="1"/>
</dbReference>
<keyword evidence="2" id="KW-0645">Protease</keyword>
<dbReference type="AlphaFoldDB" id="A0A1K1SZK4"/>
<dbReference type="PROSITE" id="PS51257">
    <property type="entry name" value="PROKAR_LIPOPROTEIN"/>
    <property type="match status" value="1"/>
</dbReference>
<reference evidence="2 3" key="1">
    <citation type="submission" date="2016-11" db="EMBL/GenBank/DDBJ databases">
        <authorList>
            <person name="Jaros S."/>
            <person name="Januszkiewicz K."/>
            <person name="Wedrychowicz H."/>
        </authorList>
    </citation>
    <scope>NUCLEOTIDE SEQUENCE [LARGE SCALE GENOMIC DNA]</scope>
    <source>
        <strain evidence="2 3">DSM 784</strain>
    </source>
</reference>
<sequence length="366" mass="39458">MYLLRLSPLLLLLAATACKKIISAETVNPVEQTPTAPSSFQGRILDASNSPIADATVFCSGQSTTTDADGNFVLSNVLVDTNAAVITVKKNGYLNGVRTLMAHAYGQQYLEVALAPKDLTTSFQGSAVGNIGFTGMNIVFSPNQIYNSSNQVYKGTVSVAVDFIVPSDHATRMAGDLRGIDNNGQQVGLIPYGQVAIDLLDTNNVTLHPDAAHLVNVTMTIPGPYRESAPAQIGLFYLDTISGYWKQETLGYKQGSSYTGNIRQGTRWLFAGTYSQVTLDANIFQESGRPVSNLLTTIATKIDFLPTFSYTNADGHYIGKVAMNQPLILTLTDHCGNLVFRKEIGPYTANSIIDTLKTDNLSLCHP</sequence>
<dbReference type="Proteomes" id="UP000183788">
    <property type="component" value="Unassembled WGS sequence"/>
</dbReference>
<gene>
    <name evidence="2" type="ORF">SAMN05661012_06404</name>
</gene>
<accession>A0A1K1SZK4</accession>
<evidence type="ECO:0000313" key="3">
    <source>
        <dbReference type="Proteomes" id="UP000183788"/>
    </source>
</evidence>
<keyword evidence="2" id="KW-0121">Carboxypeptidase</keyword>
<keyword evidence="2" id="KW-0378">Hydrolase</keyword>
<dbReference type="InterPro" id="IPR008969">
    <property type="entry name" value="CarboxyPept-like_regulatory"/>
</dbReference>
<proteinExistence type="predicted"/>
<name>A0A1K1SZK4_9BACT</name>
<dbReference type="STRING" id="1004.SAMN05661012_06404"/>
<feature type="chain" id="PRO_5012837493" evidence="1">
    <location>
        <begin position="20"/>
        <end position="366"/>
    </location>
</feature>
<protein>
    <submittedName>
        <fullName evidence="2">Carboxypeptidase regulatory-like domain-containing protein</fullName>
    </submittedName>
</protein>
<dbReference type="Gene3D" id="2.60.40.1120">
    <property type="entry name" value="Carboxypeptidase-like, regulatory domain"/>
    <property type="match status" value="1"/>
</dbReference>
<dbReference type="EMBL" id="FPIZ01000039">
    <property type="protein sequence ID" value="SFW89277.1"/>
    <property type="molecule type" value="Genomic_DNA"/>
</dbReference>
<dbReference type="SUPFAM" id="SSF49464">
    <property type="entry name" value="Carboxypeptidase regulatory domain-like"/>
    <property type="match status" value="1"/>
</dbReference>
<evidence type="ECO:0000256" key="1">
    <source>
        <dbReference type="SAM" id="SignalP"/>
    </source>
</evidence>
<feature type="signal peptide" evidence="1">
    <location>
        <begin position="1"/>
        <end position="19"/>
    </location>
</feature>
<dbReference type="GO" id="GO:0004180">
    <property type="term" value="F:carboxypeptidase activity"/>
    <property type="evidence" value="ECO:0007669"/>
    <property type="project" value="UniProtKB-KW"/>
</dbReference>